<dbReference type="Proteomes" id="UP001147695">
    <property type="component" value="Unassembled WGS sequence"/>
</dbReference>
<gene>
    <name evidence="1" type="ORF">N7452_008384</name>
</gene>
<comment type="caution">
    <text evidence="1">The sequence shown here is derived from an EMBL/GenBank/DDBJ whole genome shotgun (WGS) entry which is preliminary data.</text>
</comment>
<accession>A0A9W9UA70</accession>
<evidence type="ECO:0000313" key="1">
    <source>
        <dbReference type="EMBL" id="KAJ5327994.1"/>
    </source>
</evidence>
<organism evidence="1 2">
    <name type="scientific">Penicillium brevicompactum</name>
    <dbReference type="NCBI Taxonomy" id="5074"/>
    <lineage>
        <taxon>Eukaryota</taxon>
        <taxon>Fungi</taxon>
        <taxon>Dikarya</taxon>
        <taxon>Ascomycota</taxon>
        <taxon>Pezizomycotina</taxon>
        <taxon>Eurotiomycetes</taxon>
        <taxon>Eurotiomycetidae</taxon>
        <taxon>Eurotiales</taxon>
        <taxon>Aspergillaceae</taxon>
        <taxon>Penicillium</taxon>
    </lineage>
</organism>
<sequence>MSLIRDAPLGQLLRWVTGNRRKIRALPWREKPEKELPPKNQTRNLTPHVRLLKGFIVPSLGKGKNQSMWLAGMGTTIPLTQEIGPHGRKDLSHCKYGMRSNIPFHSESRNLQAQLFDPASIHLSYTAVHQFMFQLNRELDISSDTPVFH</sequence>
<reference evidence="1" key="2">
    <citation type="journal article" date="2023" name="IMA Fungus">
        <title>Comparative genomic study of the Penicillium genus elucidates a diverse pangenome and 15 lateral gene transfer events.</title>
        <authorList>
            <person name="Petersen C."/>
            <person name="Sorensen T."/>
            <person name="Nielsen M.R."/>
            <person name="Sondergaard T.E."/>
            <person name="Sorensen J.L."/>
            <person name="Fitzpatrick D.A."/>
            <person name="Frisvad J.C."/>
            <person name="Nielsen K.L."/>
        </authorList>
    </citation>
    <scope>NUCLEOTIDE SEQUENCE</scope>
    <source>
        <strain evidence="1">IBT 35673</strain>
    </source>
</reference>
<name>A0A9W9UA70_PENBR</name>
<dbReference type="EMBL" id="JAPZBQ010000005">
    <property type="protein sequence ID" value="KAJ5327994.1"/>
    <property type="molecule type" value="Genomic_DNA"/>
</dbReference>
<protein>
    <submittedName>
        <fullName evidence="1">Uncharacterized protein</fullName>
    </submittedName>
</protein>
<proteinExistence type="predicted"/>
<reference evidence="1" key="1">
    <citation type="submission" date="2022-12" db="EMBL/GenBank/DDBJ databases">
        <authorList>
            <person name="Petersen C."/>
        </authorList>
    </citation>
    <scope>NUCLEOTIDE SEQUENCE</scope>
    <source>
        <strain evidence="1">IBT 35673</strain>
    </source>
</reference>
<evidence type="ECO:0000313" key="2">
    <source>
        <dbReference type="Proteomes" id="UP001147695"/>
    </source>
</evidence>
<dbReference type="AlphaFoldDB" id="A0A9W9UA70"/>